<name>A0ABM9MLK4_9LACO</name>
<gene>
    <name evidence="1" type="ORF">R54839_PPFHFPJH_00144</name>
</gene>
<dbReference type="Proteomes" id="UP001314261">
    <property type="component" value="Unassembled WGS sequence"/>
</dbReference>
<dbReference type="RefSeq" id="WP_338345773.1">
    <property type="nucleotide sequence ID" value="NZ_CAUZLR010000001.1"/>
</dbReference>
<sequence length="63" mass="7319">MNSYVVCMSDFKGNANYPKGLKKVIIKADSKNEAIIKFIKQIQFENERWIDIQIKVEELGVIE</sequence>
<keyword evidence="2" id="KW-1185">Reference proteome</keyword>
<evidence type="ECO:0000313" key="2">
    <source>
        <dbReference type="Proteomes" id="UP001314261"/>
    </source>
</evidence>
<comment type="caution">
    <text evidence="1">The sequence shown here is derived from an EMBL/GenBank/DDBJ whole genome shotgun (WGS) entry which is preliminary data.</text>
</comment>
<dbReference type="EMBL" id="CAUZLR010000001">
    <property type="protein sequence ID" value="CAK1224885.1"/>
    <property type="molecule type" value="Genomic_DNA"/>
</dbReference>
<evidence type="ECO:0008006" key="3">
    <source>
        <dbReference type="Google" id="ProtNLM"/>
    </source>
</evidence>
<evidence type="ECO:0000313" key="1">
    <source>
        <dbReference type="EMBL" id="CAK1224885.1"/>
    </source>
</evidence>
<protein>
    <recommendedName>
        <fullName evidence="3">Phage protein</fullName>
    </recommendedName>
</protein>
<organism evidence="1 2">
    <name type="scientific">Fructobacillus fructosus</name>
    <dbReference type="NCBI Taxonomy" id="1631"/>
    <lineage>
        <taxon>Bacteria</taxon>
        <taxon>Bacillati</taxon>
        <taxon>Bacillota</taxon>
        <taxon>Bacilli</taxon>
        <taxon>Lactobacillales</taxon>
        <taxon>Lactobacillaceae</taxon>
        <taxon>Fructobacillus</taxon>
    </lineage>
</organism>
<reference evidence="1 2" key="1">
    <citation type="submission" date="2023-10" db="EMBL/GenBank/DDBJ databases">
        <authorList>
            <person name="Botero Cardona J."/>
        </authorList>
    </citation>
    <scope>NUCLEOTIDE SEQUENCE [LARGE SCALE GENOMIC DNA]</scope>
    <source>
        <strain evidence="1 2">R-54839</strain>
    </source>
</reference>
<accession>A0ABM9MLK4</accession>
<proteinExistence type="predicted"/>